<feature type="transmembrane region" description="Helical" evidence="6">
    <location>
        <begin position="74"/>
        <end position="93"/>
    </location>
</feature>
<feature type="transmembrane region" description="Helical" evidence="6">
    <location>
        <begin position="316"/>
        <end position="334"/>
    </location>
</feature>
<keyword evidence="5 6" id="KW-0472">Membrane</keyword>
<dbReference type="OrthoDB" id="9768187at2"/>
<evidence type="ECO:0000256" key="3">
    <source>
        <dbReference type="ARBA" id="ARBA00022960"/>
    </source>
</evidence>
<dbReference type="AlphaFoldDB" id="A0A132MHK3"/>
<dbReference type="Proteomes" id="UP000243024">
    <property type="component" value="Unassembled WGS sequence"/>
</dbReference>
<dbReference type="GO" id="GO:0005886">
    <property type="term" value="C:plasma membrane"/>
    <property type="evidence" value="ECO:0007669"/>
    <property type="project" value="TreeGrafter"/>
</dbReference>
<evidence type="ECO:0000313" key="7">
    <source>
        <dbReference type="EMBL" id="MBT9282807.1"/>
    </source>
</evidence>
<feature type="transmembrane region" description="Helical" evidence="6">
    <location>
        <begin position="113"/>
        <end position="129"/>
    </location>
</feature>
<dbReference type="GO" id="GO:0008360">
    <property type="term" value="P:regulation of cell shape"/>
    <property type="evidence" value="ECO:0007669"/>
    <property type="project" value="UniProtKB-KW"/>
</dbReference>
<evidence type="ECO:0000313" key="10">
    <source>
        <dbReference type="Proteomes" id="UP000243024"/>
    </source>
</evidence>
<feature type="transmembrane region" description="Helical" evidence="6">
    <location>
        <begin position="50"/>
        <end position="67"/>
    </location>
</feature>
<dbReference type="GO" id="GO:0051301">
    <property type="term" value="P:cell division"/>
    <property type="evidence" value="ECO:0007669"/>
    <property type="project" value="UniProtKB-KW"/>
</dbReference>
<dbReference type="GO" id="GO:0015648">
    <property type="term" value="F:lipid-linked peptidoglycan transporter activity"/>
    <property type="evidence" value="ECO:0007669"/>
    <property type="project" value="TreeGrafter"/>
</dbReference>
<keyword evidence="9" id="KW-0132">Cell division</keyword>
<keyword evidence="10" id="KW-1185">Reference proteome</keyword>
<gene>
    <name evidence="9" type="ORF">HSCHL_0823</name>
    <name evidence="7" type="ORF">KM312_09240</name>
    <name evidence="8" type="ORF">SA87_00545</name>
</gene>
<reference evidence="7" key="3">
    <citation type="journal article" date="2021" name="Microbiology">
        <title>Metagenomic Analysis of the Microbial Community in the Underground Coal Fire Area (Kemerovo Region, Russia) Revealed Predominance of Thermophilic Members of the Phyla Deinococcus-thermus, Aquificae, and Firmicutes.</title>
        <authorList>
            <person name="Kadnikov V."/>
            <person name="Mardanov A.V."/>
            <person name="Beletsky A.V."/>
            <person name="Karnachuk O.V."/>
            <person name="Ravin N.V."/>
        </authorList>
    </citation>
    <scope>NUCLEOTIDE SEQUENCE</scope>
    <source>
        <strain evidence="7">RBS10-49</strain>
    </source>
</reference>
<reference evidence="9 11" key="2">
    <citation type="submission" date="2017-08" db="EMBL/GenBank/DDBJ databases">
        <title>Burning lignite coal seam in the remote Altai Mountains harbors a hydrogen-driven thermophilic microbial community.</title>
        <authorList>
            <person name="Kadnikov V.V."/>
            <person name="Mardanov A.V."/>
            <person name="Ivasenko D."/>
            <person name="Beletsky A.V."/>
            <person name="Karnachuk O.V."/>
            <person name="Ravin N.V."/>
        </authorList>
    </citation>
    <scope>NUCLEOTIDE SEQUENCE [LARGE SCALE GENOMIC DNA]</scope>
    <source>
        <strain evidence="9">AL33</strain>
    </source>
</reference>
<dbReference type="EMBL" id="JAHHQF010000070">
    <property type="protein sequence ID" value="MBT9282807.1"/>
    <property type="molecule type" value="Genomic_DNA"/>
</dbReference>
<accession>A0A132MHK3</accession>
<evidence type="ECO:0000256" key="5">
    <source>
        <dbReference type="ARBA" id="ARBA00023136"/>
    </source>
</evidence>
<dbReference type="Pfam" id="PF01098">
    <property type="entry name" value="FTSW_RODA_SPOVE"/>
    <property type="match status" value="1"/>
</dbReference>
<evidence type="ECO:0000256" key="1">
    <source>
        <dbReference type="ARBA" id="ARBA00004141"/>
    </source>
</evidence>
<feature type="transmembrane region" description="Helical" evidence="6">
    <location>
        <begin position="278"/>
        <end position="304"/>
    </location>
</feature>
<sequence>MEERLRRDAAFGWLRFFDWSIVGLIAAFAALSYLSIQGANPLYGEPVKQLLWYAVGFFLFAAVQAADARLVQNIAPILYGLSLVLLVLVLFFGQETNGARSWFQFGAFKFQPAEMAKVATILMAARWFQEREEAERPPERFGELWPFFALVAAPAFLILIEPDLGDAVVLAVVLVAMLAVAGRLRHAAGVLGLYGLGIALLAALYRFWPAVFFKLIKEYQWRRITAVLADPPNPADPSQYQVYMSLQAIGSGQMFGKAGSGGTLLTELRLVPEAQTDFIFAVIGERFGFLGAATVLLLYFFLLYRLVQIGMQVRTTFERATVAGLVGMWTFQIFENIGMTVKLTPITGITLPFISYGGSSLTTNLIALGLVVSFGWRSARAA</sequence>
<dbReference type="Proteomes" id="UP000244180">
    <property type="component" value="Unassembled WGS sequence"/>
</dbReference>
<evidence type="ECO:0000256" key="6">
    <source>
        <dbReference type="SAM" id="Phobius"/>
    </source>
</evidence>
<dbReference type="GO" id="GO:0032153">
    <property type="term" value="C:cell division site"/>
    <property type="evidence" value="ECO:0007669"/>
    <property type="project" value="TreeGrafter"/>
</dbReference>
<feature type="transmembrane region" description="Helical" evidence="6">
    <location>
        <begin position="191"/>
        <end position="208"/>
    </location>
</feature>
<reference evidence="8 10" key="1">
    <citation type="submission" date="2015-09" db="EMBL/GenBank/DDBJ databases">
        <title>Draft genome sequence of Hydrogenibacillus schlegelii DSM 2000.</title>
        <authorList>
            <person name="Hemp J."/>
        </authorList>
    </citation>
    <scope>NUCLEOTIDE SEQUENCE [LARGE SCALE GENOMIC DNA]</scope>
    <source>
        <strain evidence="8 10">MA 48</strain>
    </source>
</reference>
<keyword evidence="9" id="KW-0131">Cell cycle</keyword>
<dbReference type="RefSeq" id="WP_066202491.1">
    <property type="nucleotide sequence ID" value="NZ_CBCSAS010000005.1"/>
</dbReference>
<evidence type="ECO:0000313" key="11">
    <source>
        <dbReference type="Proteomes" id="UP000244180"/>
    </source>
</evidence>
<dbReference type="Proteomes" id="UP000748108">
    <property type="component" value="Unassembled WGS sequence"/>
</dbReference>
<evidence type="ECO:0000256" key="4">
    <source>
        <dbReference type="ARBA" id="ARBA00022989"/>
    </source>
</evidence>
<feature type="transmembrane region" description="Helical" evidence="6">
    <location>
        <begin position="166"/>
        <end position="184"/>
    </location>
</feature>
<dbReference type="PANTHER" id="PTHR30474">
    <property type="entry name" value="CELL CYCLE PROTEIN"/>
    <property type="match status" value="1"/>
</dbReference>
<feature type="transmembrane region" description="Helical" evidence="6">
    <location>
        <begin position="141"/>
        <end position="160"/>
    </location>
</feature>
<organism evidence="9 11">
    <name type="scientific">Hydrogenibacillus schlegelii</name>
    <name type="common">Bacillus schlegelii</name>
    <dbReference type="NCBI Taxonomy" id="1484"/>
    <lineage>
        <taxon>Bacteria</taxon>
        <taxon>Bacillati</taxon>
        <taxon>Bacillota</taxon>
        <taxon>Bacilli</taxon>
        <taxon>Bacillales</taxon>
        <taxon>Bacillales Family X. Incertae Sedis</taxon>
        <taxon>Hydrogenibacillus</taxon>
    </lineage>
</organism>
<keyword evidence="2 6" id="KW-0812">Transmembrane</keyword>
<name>A0A132MHK3_HYDSH</name>
<evidence type="ECO:0000256" key="2">
    <source>
        <dbReference type="ARBA" id="ARBA00022692"/>
    </source>
</evidence>
<dbReference type="InterPro" id="IPR001182">
    <property type="entry name" value="FtsW/RodA"/>
</dbReference>
<evidence type="ECO:0000313" key="8">
    <source>
        <dbReference type="EMBL" id="OAR03709.1"/>
    </source>
</evidence>
<protein>
    <submittedName>
        <fullName evidence="9">Cell division protein FtsW</fullName>
    </submittedName>
    <submittedName>
        <fullName evidence="7">FtsW/RodA/SpoVE family cell cycle protein</fullName>
    </submittedName>
</protein>
<feature type="transmembrane region" description="Helical" evidence="6">
    <location>
        <begin position="354"/>
        <end position="376"/>
    </location>
</feature>
<dbReference type="STRING" id="1484.SA87_00545"/>
<evidence type="ECO:0000313" key="9">
    <source>
        <dbReference type="EMBL" id="PTQ54179.1"/>
    </source>
</evidence>
<keyword evidence="3" id="KW-0133">Cell shape</keyword>
<dbReference type="EMBL" id="PEBV01000006">
    <property type="protein sequence ID" value="PTQ54179.1"/>
    <property type="molecule type" value="Genomic_DNA"/>
</dbReference>
<comment type="subcellular location">
    <subcellularLocation>
        <location evidence="1">Membrane</location>
        <topology evidence="1">Multi-pass membrane protein</topology>
    </subcellularLocation>
</comment>
<keyword evidence="4 6" id="KW-1133">Transmembrane helix</keyword>
<proteinExistence type="predicted"/>
<comment type="caution">
    <text evidence="9">The sequence shown here is derived from an EMBL/GenBank/DDBJ whole genome shotgun (WGS) entry which is preliminary data.</text>
</comment>
<feature type="transmembrane region" description="Helical" evidence="6">
    <location>
        <begin position="12"/>
        <end position="34"/>
    </location>
</feature>
<dbReference type="PANTHER" id="PTHR30474:SF1">
    <property type="entry name" value="PEPTIDOGLYCAN GLYCOSYLTRANSFERASE MRDB"/>
    <property type="match status" value="1"/>
</dbReference>
<dbReference type="EMBL" id="JXBB01000045">
    <property type="protein sequence ID" value="OAR03709.1"/>
    <property type="molecule type" value="Genomic_DNA"/>
</dbReference>